<keyword evidence="3" id="KW-1185">Reference proteome</keyword>
<dbReference type="Pfam" id="PF02464">
    <property type="entry name" value="CinA"/>
    <property type="match status" value="1"/>
</dbReference>
<name>A0A4S2F1H5_9ACTN</name>
<dbReference type="InterPro" id="IPR008136">
    <property type="entry name" value="CinA_C"/>
</dbReference>
<reference evidence="2 3" key="1">
    <citation type="submission" date="2019-04" db="EMBL/GenBank/DDBJ databases">
        <title>Microbes associate with the intestines of laboratory mice.</title>
        <authorList>
            <person name="Navarre W."/>
            <person name="Wong E."/>
            <person name="Huang K."/>
            <person name="Tropini C."/>
            <person name="Ng K."/>
            <person name="Yu B."/>
        </authorList>
    </citation>
    <scope>NUCLEOTIDE SEQUENCE [LARGE SCALE GENOMIC DNA]</scope>
    <source>
        <strain evidence="2 3">NM07_P-09</strain>
    </source>
</reference>
<dbReference type="Proteomes" id="UP000310263">
    <property type="component" value="Unassembled WGS sequence"/>
</dbReference>
<accession>A0A4S2F1H5</accession>
<organism evidence="2 3">
    <name type="scientific">Muricaecibacterium torontonense</name>
    <dbReference type="NCBI Taxonomy" id="3032871"/>
    <lineage>
        <taxon>Bacteria</taxon>
        <taxon>Bacillati</taxon>
        <taxon>Actinomycetota</taxon>
        <taxon>Coriobacteriia</taxon>
        <taxon>Coriobacteriales</taxon>
        <taxon>Atopobiaceae</taxon>
        <taxon>Muricaecibacterium</taxon>
    </lineage>
</organism>
<protein>
    <submittedName>
        <fullName evidence="2">CinA family protein</fullName>
    </submittedName>
</protein>
<comment type="caution">
    <text evidence="2">The sequence shown here is derived from an EMBL/GenBank/DDBJ whole genome shotgun (WGS) entry which is preliminary data.</text>
</comment>
<proteinExistence type="predicted"/>
<evidence type="ECO:0000313" key="3">
    <source>
        <dbReference type="Proteomes" id="UP000310263"/>
    </source>
</evidence>
<dbReference type="NCBIfam" id="TIGR00199">
    <property type="entry name" value="PncC_domain"/>
    <property type="match status" value="1"/>
</dbReference>
<dbReference type="OrthoDB" id="1253990at2"/>
<dbReference type="Gene3D" id="3.90.950.20">
    <property type="entry name" value="CinA-like"/>
    <property type="match status" value="1"/>
</dbReference>
<dbReference type="AlphaFoldDB" id="A0A4S2F1H5"/>
<dbReference type="EMBL" id="SRYE01000003">
    <property type="protein sequence ID" value="TGY62172.1"/>
    <property type="molecule type" value="Genomic_DNA"/>
</dbReference>
<dbReference type="InterPro" id="IPR036653">
    <property type="entry name" value="CinA-like_C"/>
</dbReference>
<feature type="domain" description="CinA C-terminal" evidence="1">
    <location>
        <begin position="36"/>
        <end position="189"/>
    </location>
</feature>
<sequence length="191" mass="19619">MDLDLEPLVSWCDQVLDPSFETGWAPSAEKIYAFAADALEVARRTRHSLGTAESCTGGLVSGALTEVPGSSDVVMGGVTSYACSVKERVLGVDSVILDTVGAVSEPCVIAMSLGACRVLGCDVSVAISGIAGPGGAVPGKPVGTVWFCACTTIEGSDHQCRSLVRHFSGDRAQVRTKSVATALALLTKACL</sequence>
<dbReference type="SUPFAM" id="SSF142433">
    <property type="entry name" value="CinA-like"/>
    <property type="match status" value="1"/>
</dbReference>
<evidence type="ECO:0000259" key="1">
    <source>
        <dbReference type="Pfam" id="PF02464"/>
    </source>
</evidence>
<evidence type="ECO:0000313" key="2">
    <source>
        <dbReference type="EMBL" id="TGY62172.1"/>
    </source>
</evidence>
<dbReference type="RefSeq" id="WP_136012643.1">
    <property type="nucleotide sequence ID" value="NZ_SRYE01000003.1"/>
</dbReference>
<gene>
    <name evidence="2" type="ORF">E5334_05770</name>
</gene>